<feature type="non-terminal residue" evidence="1">
    <location>
        <position position="278"/>
    </location>
</feature>
<organism evidence="1 2">
    <name type="scientific">Chaetomium tenue</name>
    <dbReference type="NCBI Taxonomy" id="1854479"/>
    <lineage>
        <taxon>Eukaryota</taxon>
        <taxon>Fungi</taxon>
        <taxon>Dikarya</taxon>
        <taxon>Ascomycota</taxon>
        <taxon>Pezizomycotina</taxon>
        <taxon>Sordariomycetes</taxon>
        <taxon>Sordariomycetidae</taxon>
        <taxon>Sordariales</taxon>
        <taxon>Chaetomiaceae</taxon>
        <taxon>Chaetomium</taxon>
    </lineage>
</organism>
<feature type="non-terminal residue" evidence="1">
    <location>
        <position position="1"/>
    </location>
</feature>
<dbReference type="Proteomes" id="UP000724584">
    <property type="component" value="Unassembled WGS sequence"/>
</dbReference>
<keyword evidence="2" id="KW-1185">Reference proteome</keyword>
<comment type="caution">
    <text evidence="1">The sequence shown here is derived from an EMBL/GenBank/DDBJ whole genome shotgun (WGS) entry which is preliminary data.</text>
</comment>
<protein>
    <submittedName>
        <fullName evidence="1">Formate/nitrite transporter</fullName>
    </submittedName>
</protein>
<name>A0ACB7PNF8_9PEZI</name>
<sequence>VHVANLASYTPTETIEIVSRMGARRGRMRPDKIFLSAVSSGCLLCFASAASLITTTSPWLQENTPGLVRLIGALVFPAGIVMIMLSGGELFTGTNMITAVAVYHRRLPIRKMLLHWFLCFWGNLAGVLFVMAVILGYGGVFDHSPYRDQAISNAKQKQVDLQFHQIFLRAIGCNWLVCLSLYLGLQAKDLTSKVVGMWWPVFAFVALGLEHVVANMFFIPIGLFLGAPDLTVGLYIWKGIIPTALGNILGGAGFCGGFYYWLYIFDEPDVCVDGTYHQ</sequence>
<gene>
    <name evidence="1" type="ORF">F5144DRAFT_474215</name>
</gene>
<accession>A0ACB7PNF8</accession>
<evidence type="ECO:0000313" key="2">
    <source>
        <dbReference type="Proteomes" id="UP000724584"/>
    </source>
</evidence>
<dbReference type="EMBL" id="JAGIZQ010000001">
    <property type="protein sequence ID" value="KAH6650400.1"/>
    <property type="molecule type" value="Genomic_DNA"/>
</dbReference>
<reference evidence="1 2" key="1">
    <citation type="journal article" date="2021" name="Nat. Commun.">
        <title>Genetic determinants of endophytism in the Arabidopsis root mycobiome.</title>
        <authorList>
            <person name="Mesny F."/>
            <person name="Miyauchi S."/>
            <person name="Thiergart T."/>
            <person name="Pickel B."/>
            <person name="Atanasova L."/>
            <person name="Karlsson M."/>
            <person name="Huettel B."/>
            <person name="Barry K.W."/>
            <person name="Haridas S."/>
            <person name="Chen C."/>
            <person name="Bauer D."/>
            <person name="Andreopoulos W."/>
            <person name="Pangilinan J."/>
            <person name="LaButti K."/>
            <person name="Riley R."/>
            <person name="Lipzen A."/>
            <person name="Clum A."/>
            <person name="Drula E."/>
            <person name="Henrissat B."/>
            <person name="Kohler A."/>
            <person name="Grigoriev I.V."/>
            <person name="Martin F.M."/>
            <person name="Hacquard S."/>
        </authorList>
    </citation>
    <scope>NUCLEOTIDE SEQUENCE [LARGE SCALE GENOMIC DNA]</scope>
    <source>
        <strain evidence="1 2">MPI-SDFR-AT-0079</strain>
    </source>
</reference>
<evidence type="ECO:0000313" key="1">
    <source>
        <dbReference type="EMBL" id="KAH6650400.1"/>
    </source>
</evidence>
<proteinExistence type="predicted"/>